<comment type="similarity">
    <text evidence="1">Belongs to the DNA repair enzymes AP/ExoA family.</text>
</comment>
<evidence type="ECO:0000259" key="8">
    <source>
        <dbReference type="Pfam" id="PF03372"/>
    </source>
</evidence>
<dbReference type="GO" id="GO:0008081">
    <property type="term" value="F:phosphoric diester hydrolase activity"/>
    <property type="evidence" value="ECO:0007669"/>
    <property type="project" value="TreeGrafter"/>
</dbReference>
<dbReference type="GO" id="GO:0006284">
    <property type="term" value="P:base-excision repair"/>
    <property type="evidence" value="ECO:0007669"/>
    <property type="project" value="TreeGrafter"/>
</dbReference>
<evidence type="ECO:0000256" key="4">
    <source>
        <dbReference type="ARBA" id="ARBA00022842"/>
    </source>
</evidence>
<dbReference type="PROSITE" id="PS51435">
    <property type="entry name" value="AP_NUCLEASE_F1_4"/>
    <property type="match status" value="1"/>
</dbReference>
<dbReference type="EC" id="4.2.99.18" evidence="9"/>
<feature type="binding site" evidence="6">
    <location>
        <position position="38"/>
    </location>
    <ligand>
        <name>Mg(2+)</name>
        <dbReference type="ChEBI" id="CHEBI:18420"/>
        <label>1</label>
    </ligand>
</feature>
<dbReference type="InterPro" id="IPR004808">
    <property type="entry name" value="AP_endonuc_1"/>
</dbReference>
<dbReference type="InterPro" id="IPR020847">
    <property type="entry name" value="AP_endonuclease_F1_BS"/>
</dbReference>
<evidence type="ECO:0000256" key="5">
    <source>
        <dbReference type="PIRSR" id="PIRSR604808-1"/>
    </source>
</evidence>
<dbReference type="Pfam" id="PF03372">
    <property type="entry name" value="Exo_endo_phos"/>
    <property type="match status" value="1"/>
</dbReference>
<feature type="site" description="Interaction with DNA substrate" evidence="7">
    <location>
        <position position="260"/>
    </location>
</feature>
<comment type="cofactor">
    <cofactor evidence="6">
        <name>Mg(2+)</name>
        <dbReference type="ChEBI" id="CHEBI:18420"/>
    </cofactor>
    <cofactor evidence="6">
        <name>Mn(2+)</name>
        <dbReference type="ChEBI" id="CHEBI:29035"/>
    </cofactor>
    <text evidence="6">Probably binds two magnesium or manganese ions per subunit.</text>
</comment>
<evidence type="ECO:0000256" key="6">
    <source>
        <dbReference type="PIRSR" id="PIRSR604808-2"/>
    </source>
</evidence>
<keyword evidence="2 6" id="KW-0479">Metal-binding</keyword>
<evidence type="ECO:0000256" key="1">
    <source>
        <dbReference type="ARBA" id="ARBA00007092"/>
    </source>
</evidence>
<feature type="active site" evidence="5">
    <location>
        <position position="111"/>
    </location>
</feature>
<keyword evidence="6" id="KW-0464">Manganese</keyword>
<reference evidence="10" key="1">
    <citation type="journal article" date="2015" name="Microbiology">
        <title>Genome of Methanoregula boonei 6A8 reveals adaptations to oligotrophic peatland environments.</title>
        <authorList>
            <person name="Braeuer S."/>
            <person name="Cadillo-Quiroz H."/>
            <person name="Kyrpides N."/>
            <person name="Woyke T."/>
            <person name="Goodwin L."/>
            <person name="Detter C."/>
            <person name="Podell S."/>
            <person name="Yavitt J.B."/>
            <person name="Zinder S.H."/>
        </authorList>
    </citation>
    <scope>NUCLEOTIDE SEQUENCE [LARGE SCALE GENOMIC DNA]</scope>
    <source>
        <strain evidence="10">DSM 21154 / JCM 14090 / 6A8</strain>
    </source>
</reference>
<dbReference type="GO" id="GO:0008311">
    <property type="term" value="F:double-stranded DNA 3'-5' DNA exonuclease activity"/>
    <property type="evidence" value="ECO:0007669"/>
    <property type="project" value="TreeGrafter"/>
</dbReference>
<dbReference type="Proteomes" id="UP000002408">
    <property type="component" value="Chromosome"/>
</dbReference>
<name>A7I559_METB6</name>
<dbReference type="HOGENOM" id="CLU_027539_1_3_2"/>
<dbReference type="eggNOG" id="arCOG02207">
    <property type="taxonomic scope" value="Archaea"/>
</dbReference>
<dbReference type="EMBL" id="CP000780">
    <property type="protein sequence ID" value="ABS54870.1"/>
    <property type="molecule type" value="Genomic_DNA"/>
</dbReference>
<dbReference type="GO" id="GO:0046872">
    <property type="term" value="F:metal ion binding"/>
    <property type="evidence" value="ECO:0007669"/>
    <property type="project" value="UniProtKB-KW"/>
</dbReference>
<dbReference type="GeneID" id="5411116"/>
<protein>
    <submittedName>
        <fullName evidence="9">Exodeoxyribonuclease III Xth</fullName>
        <ecNumber evidence="9">4.2.99.18</ecNumber>
    </submittedName>
</protein>
<evidence type="ECO:0000313" key="9">
    <source>
        <dbReference type="EMBL" id="ABS54870.1"/>
    </source>
</evidence>
<dbReference type="NCBIfam" id="TIGR00633">
    <property type="entry name" value="xth"/>
    <property type="match status" value="1"/>
</dbReference>
<evidence type="ECO:0000256" key="3">
    <source>
        <dbReference type="ARBA" id="ARBA00022801"/>
    </source>
</evidence>
<feature type="site" description="Transition state stabilizer" evidence="7">
    <location>
        <position position="156"/>
    </location>
</feature>
<keyword evidence="3" id="KW-0378">Hydrolase</keyword>
<dbReference type="KEGG" id="mbn:Mboo_0350"/>
<dbReference type="PANTHER" id="PTHR22748">
    <property type="entry name" value="AP ENDONUCLEASE"/>
    <property type="match status" value="1"/>
</dbReference>
<dbReference type="AlphaFoldDB" id="A7I559"/>
<organism evidence="9 10">
    <name type="scientific">Methanoregula boonei (strain DSM 21154 / JCM 14090 / 6A8)</name>
    <dbReference type="NCBI Taxonomy" id="456442"/>
    <lineage>
        <taxon>Archaea</taxon>
        <taxon>Methanobacteriati</taxon>
        <taxon>Methanobacteriota</taxon>
        <taxon>Stenosarchaea group</taxon>
        <taxon>Methanomicrobia</taxon>
        <taxon>Methanomicrobiales</taxon>
        <taxon>Methanoregulaceae</taxon>
        <taxon>Methanoregula</taxon>
    </lineage>
</organism>
<feature type="active site" description="Proton acceptor" evidence="5">
    <location>
        <position position="260"/>
    </location>
</feature>
<evidence type="ECO:0000313" key="10">
    <source>
        <dbReference type="Proteomes" id="UP000002408"/>
    </source>
</evidence>
<feature type="binding site" evidence="6">
    <location>
        <position position="260"/>
    </location>
    <ligand>
        <name>Mg(2+)</name>
        <dbReference type="ChEBI" id="CHEBI:18420"/>
        <label>1</label>
    </ligand>
</feature>
<feature type="binding site" evidence="6">
    <location>
        <position position="154"/>
    </location>
    <ligand>
        <name>Mg(2+)</name>
        <dbReference type="ChEBI" id="CHEBI:18420"/>
        <label>1</label>
    </ligand>
</feature>
<dbReference type="PROSITE" id="PS00726">
    <property type="entry name" value="AP_NUCLEASE_F1_1"/>
    <property type="match status" value="1"/>
</dbReference>
<feature type="binding site" evidence="6">
    <location>
        <position position="259"/>
    </location>
    <ligand>
        <name>Mg(2+)</name>
        <dbReference type="ChEBI" id="CHEBI:18420"/>
        <label>1</label>
    </ligand>
</feature>
<accession>A7I559</accession>
<evidence type="ECO:0000256" key="7">
    <source>
        <dbReference type="PIRSR" id="PIRSR604808-3"/>
    </source>
</evidence>
<proteinExistence type="inferred from homology"/>
<evidence type="ECO:0000256" key="2">
    <source>
        <dbReference type="ARBA" id="ARBA00022723"/>
    </source>
</evidence>
<dbReference type="InterPro" id="IPR036691">
    <property type="entry name" value="Endo/exonu/phosph_ase_sf"/>
</dbReference>
<feature type="site" description="Important for catalytic activity" evidence="7">
    <location>
        <position position="225"/>
    </location>
</feature>
<feature type="active site" description="Proton donor/acceptor" evidence="5">
    <location>
        <position position="154"/>
    </location>
</feature>
<keyword evidence="10" id="KW-1185">Reference proteome</keyword>
<sequence>MEKLKLISWNVDGLRARCKAGQFIKLLQVDFDILCLQETKTPELDIPQEIRSDKKYYSHFSEVQKGSFAGVGILSKIECRQISDNFGGTKFDKEGRILIAEYDRFTLLNIYFPLGAGKPDTPDTLSHKLEFYDTLLGFVKELLSQKKNVIICGDFNIAHKDKDLVNAKTTPLIVGIYPEEREKLNELERLGFVDAFRYKHPNLVRYSRWPYQNNSRELNLGWRLDYFFVSAGLKDSITESEMLYHPGESDSHPQIAGSDHCPITLELSM</sequence>
<dbReference type="InterPro" id="IPR005135">
    <property type="entry name" value="Endo/exonuclease/phosphatase"/>
</dbReference>
<dbReference type="OrthoDB" id="146626at2157"/>
<dbReference type="Gene3D" id="3.60.10.10">
    <property type="entry name" value="Endonuclease/exonuclease/phosphatase"/>
    <property type="match status" value="1"/>
</dbReference>
<dbReference type="GO" id="GO:0140078">
    <property type="term" value="F:class I DNA-(apurinic or apyrimidinic site) endonuclease activity"/>
    <property type="evidence" value="ECO:0007669"/>
    <property type="project" value="UniProtKB-EC"/>
</dbReference>
<feature type="binding site" evidence="6">
    <location>
        <position position="10"/>
    </location>
    <ligand>
        <name>Mg(2+)</name>
        <dbReference type="ChEBI" id="CHEBI:18420"/>
        <label>1</label>
    </ligand>
</feature>
<gene>
    <name evidence="9" type="ordered locus">Mboo_0350</name>
</gene>
<dbReference type="NCBIfam" id="TIGR00195">
    <property type="entry name" value="exoDNase_III"/>
    <property type="match status" value="1"/>
</dbReference>
<dbReference type="GO" id="GO:0003677">
    <property type="term" value="F:DNA binding"/>
    <property type="evidence" value="ECO:0007669"/>
    <property type="project" value="InterPro"/>
</dbReference>
<dbReference type="SUPFAM" id="SSF56219">
    <property type="entry name" value="DNase I-like"/>
    <property type="match status" value="1"/>
</dbReference>
<dbReference type="STRING" id="456442.Mboo_0350"/>
<dbReference type="RefSeq" id="WP_011991358.1">
    <property type="nucleotide sequence ID" value="NC_009712.1"/>
</dbReference>
<keyword evidence="9" id="KW-0456">Lyase</keyword>
<dbReference type="PANTHER" id="PTHR22748:SF6">
    <property type="entry name" value="DNA-(APURINIC OR APYRIMIDINIC SITE) ENDONUCLEASE"/>
    <property type="match status" value="1"/>
</dbReference>
<feature type="binding site" evidence="6">
    <location>
        <position position="156"/>
    </location>
    <ligand>
        <name>Mg(2+)</name>
        <dbReference type="ChEBI" id="CHEBI:18420"/>
        <label>1</label>
    </ligand>
</feature>
<feature type="domain" description="Endonuclease/exonuclease/phosphatase" evidence="8">
    <location>
        <begin position="7"/>
        <end position="260"/>
    </location>
</feature>
<keyword evidence="4 6" id="KW-0460">Magnesium</keyword>